<evidence type="ECO:0000259" key="2">
    <source>
        <dbReference type="PROSITE" id="PS50102"/>
    </source>
</evidence>
<dbReference type="PANTHER" id="PTHR48025:SF1">
    <property type="entry name" value="RRM DOMAIN-CONTAINING PROTEIN"/>
    <property type="match status" value="1"/>
</dbReference>
<dbReference type="PANTHER" id="PTHR48025">
    <property type="entry name" value="OS02G0815200 PROTEIN"/>
    <property type="match status" value="1"/>
</dbReference>
<gene>
    <name evidence="3" type="ORF">ENT08_11410</name>
</gene>
<dbReference type="Gene3D" id="3.30.70.330">
    <property type="match status" value="1"/>
</dbReference>
<protein>
    <submittedName>
        <fullName evidence="3">RNA-binding protein</fullName>
    </submittedName>
</protein>
<evidence type="ECO:0000256" key="1">
    <source>
        <dbReference type="ARBA" id="ARBA00022884"/>
    </source>
</evidence>
<dbReference type="GO" id="GO:0003729">
    <property type="term" value="F:mRNA binding"/>
    <property type="evidence" value="ECO:0007669"/>
    <property type="project" value="TreeGrafter"/>
</dbReference>
<dbReference type="PROSITE" id="PS50102">
    <property type="entry name" value="RRM"/>
    <property type="match status" value="1"/>
</dbReference>
<dbReference type="AlphaFoldDB" id="A0A7V4GAG9"/>
<name>A0A7V4GAG9_9BACT</name>
<dbReference type="InterPro" id="IPR050502">
    <property type="entry name" value="Euk_RNA-bind_prot"/>
</dbReference>
<dbReference type="Pfam" id="PF00076">
    <property type="entry name" value="RRM_1"/>
    <property type="match status" value="1"/>
</dbReference>
<proteinExistence type="predicted"/>
<dbReference type="InterPro" id="IPR000504">
    <property type="entry name" value="RRM_dom"/>
</dbReference>
<sequence length="105" mass="11633">MAASRCRRKGKAMQKRLAVGNLPHHMTEAELETLFSEAGLVDYVKIIPYLHNGETRGFGFVAMNSQAAGHQAMALFDGRLLDGLPLIVRAEGRGSKYFFGRRARP</sequence>
<dbReference type="CDD" id="cd00590">
    <property type="entry name" value="RRM_SF"/>
    <property type="match status" value="1"/>
</dbReference>
<dbReference type="SMART" id="SM00360">
    <property type="entry name" value="RRM"/>
    <property type="match status" value="1"/>
</dbReference>
<dbReference type="InterPro" id="IPR035979">
    <property type="entry name" value="RBD_domain_sf"/>
</dbReference>
<evidence type="ECO:0000313" key="3">
    <source>
        <dbReference type="EMBL" id="HGS06320.1"/>
    </source>
</evidence>
<organism evidence="3">
    <name type="scientific">Desulfobacca acetoxidans</name>
    <dbReference type="NCBI Taxonomy" id="60893"/>
    <lineage>
        <taxon>Bacteria</taxon>
        <taxon>Pseudomonadati</taxon>
        <taxon>Thermodesulfobacteriota</taxon>
        <taxon>Desulfobaccia</taxon>
        <taxon>Desulfobaccales</taxon>
        <taxon>Desulfobaccaceae</taxon>
        <taxon>Desulfobacca</taxon>
    </lineage>
</organism>
<accession>A0A7V4GAG9</accession>
<feature type="domain" description="RRM" evidence="2">
    <location>
        <begin position="15"/>
        <end position="93"/>
    </location>
</feature>
<dbReference type="SUPFAM" id="SSF54928">
    <property type="entry name" value="RNA-binding domain, RBD"/>
    <property type="match status" value="1"/>
</dbReference>
<reference evidence="3" key="1">
    <citation type="journal article" date="2020" name="mSystems">
        <title>Genome- and Community-Level Interaction Insights into Carbon Utilization and Element Cycling Functions of Hydrothermarchaeota in Hydrothermal Sediment.</title>
        <authorList>
            <person name="Zhou Z."/>
            <person name="Liu Y."/>
            <person name="Xu W."/>
            <person name="Pan J."/>
            <person name="Luo Z.H."/>
            <person name="Li M."/>
        </authorList>
    </citation>
    <scope>NUCLEOTIDE SEQUENCE [LARGE SCALE GENOMIC DNA]</scope>
    <source>
        <strain evidence="3">SpSt-548</strain>
    </source>
</reference>
<keyword evidence="1" id="KW-0694">RNA-binding</keyword>
<comment type="caution">
    <text evidence="3">The sequence shown here is derived from an EMBL/GenBank/DDBJ whole genome shotgun (WGS) entry which is preliminary data.</text>
</comment>
<dbReference type="EMBL" id="DSXI01000683">
    <property type="protein sequence ID" value="HGS06320.1"/>
    <property type="molecule type" value="Genomic_DNA"/>
</dbReference>
<dbReference type="InterPro" id="IPR012677">
    <property type="entry name" value="Nucleotide-bd_a/b_plait_sf"/>
</dbReference>